<dbReference type="Proteomes" id="UP000001353">
    <property type="component" value="Chromosome"/>
</dbReference>
<reference evidence="1 2" key="1">
    <citation type="journal article" date="2011" name="BMC Genomics">
        <title>Comparative genome analysis and genome-guided physiological analysis of Roseobacter litoralis.</title>
        <authorList>
            <person name="Kalhoefer D."/>
            <person name="Thole S."/>
            <person name="Voget S."/>
            <person name="Lehmann R."/>
            <person name="Liesegang H."/>
            <person name="Wollher A."/>
            <person name="Daniel R."/>
            <person name="Simon M."/>
            <person name="Brinkhoff T."/>
        </authorList>
    </citation>
    <scope>NUCLEOTIDE SEQUENCE [LARGE SCALE GENOMIC DNA]</scope>
    <source>
        <strain evidence="2">ATCC 49566 / DSM 6996 / JCM 21268 / NBRC 15278 / OCh 149</strain>
    </source>
</reference>
<dbReference type="PROSITE" id="PS51318">
    <property type="entry name" value="TAT"/>
    <property type="match status" value="1"/>
</dbReference>
<accession>F7ZD76</accession>
<dbReference type="RefSeq" id="WP_013961223.1">
    <property type="nucleotide sequence ID" value="NC_015730.1"/>
</dbReference>
<name>F7ZD76_ROSLO</name>
<dbReference type="KEGG" id="rli:RLO149_c012830"/>
<evidence type="ECO:0000313" key="2">
    <source>
        <dbReference type="Proteomes" id="UP000001353"/>
    </source>
</evidence>
<evidence type="ECO:0008006" key="3">
    <source>
        <dbReference type="Google" id="ProtNLM"/>
    </source>
</evidence>
<dbReference type="OrthoDB" id="344729at2"/>
<protein>
    <recommendedName>
        <fullName evidence="3">YHS domain-containing protein</fullName>
    </recommendedName>
</protein>
<dbReference type="STRING" id="391595.RLO149_c012830"/>
<evidence type="ECO:0000313" key="1">
    <source>
        <dbReference type="EMBL" id="AEI93285.1"/>
    </source>
</evidence>
<sequence length="154" mass="16552">MSFTRRQVLLGGAALPIAALAISSHRVGAGEGNIYSEAGVAVDGSDVVAYFTDGAPTKGRSDITHDWMGVTWRFANEENRIAFAADPATYAPQYGGFCAYAVSKGYTASTVPEAWKIVDGKLYLNYSRRIQRKWERDVAGNIAAGDANWPTLVG</sequence>
<dbReference type="InterPro" id="IPR006311">
    <property type="entry name" value="TAT_signal"/>
</dbReference>
<gene>
    <name evidence="1" type="ordered locus">RLO149_c012830</name>
</gene>
<dbReference type="AlphaFoldDB" id="F7ZD76"/>
<organism evidence="1 2">
    <name type="scientific">Roseobacter litoralis (strain ATCC 49566 / DSM 6996 / JCM 21268 / NBRC 15278 / OCh 149)</name>
    <dbReference type="NCBI Taxonomy" id="391595"/>
    <lineage>
        <taxon>Bacteria</taxon>
        <taxon>Pseudomonadati</taxon>
        <taxon>Pseudomonadota</taxon>
        <taxon>Alphaproteobacteria</taxon>
        <taxon>Rhodobacterales</taxon>
        <taxon>Roseobacteraceae</taxon>
        <taxon>Roseobacter</taxon>
    </lineage>
</organism>
<dbReference type="EMBL" id="CP002623">
    <property type="protein sequence ID" value="AEI93285.1"/>
    <property type="molecule type" value="Genomic_DNA"/>
</dbReference>
<keyword evidence="2" id="KW-1185">Reference proteome</keyword>
<dbReference type="NCBIfam" id="NF041384">
    <property type="entry name" value="YHS_seleno_dom"/>
    <property type="match status" value="1"/>
</dbReference>
<dbReference type="eggNOG" id="COG3350">
    <property type="taxonomic scope" value="Bacteria"/>
</dbReference>
<proteinExistence type="predicted"/>
<dbReference type="HOGENOM" id="CLU_087914_2_0_5"/>